<keyword evidence="2" id="KW-1185">Reference proteome</keyword>
<organism evidence="1 2">
    <name type="scientific">Methanosarcina horonobensis HB-1 = JCM 15518</name>
    <dbReference type="NCBI Taxonomy" id="1434110"/>
    <lineage>
        <taxon>Archaea</taxon>
        <taxon>Methanobacteriati</taxon>
        <taxon>Methanobacteriota</taxon>
        <taxon>Stenosarchaea group</taxon>
        <taxon>Methanomicrobia</taxon>
        <taxon>Methanosarcinales</taxon>
        <taxon>Methanosarcinaceae</taxon>
        <taxon>Methanosarcina</taxon>
    </lineage>
</organism>
<gene>
    <name evidence="1" type="ORF">MSHOH_2611</name>
</gene>
<evidence type="ECO:0000313" key="1">
    <source>
        <dbReference type="EMBL" id="AKB79094.1"/>
    </source>
</evidence>
<proteinExistence type="predicted"/>
<dbReference type="HOGENOM" id="CLU_2067820_0_0_2"/>
<evidence type="ECO:0008006" key="3">
    <source>
        <dbReference type="Google" id="ProtNLM"/>
    </source>
</evidence>
<name>A0A0E3SBB1_9EURY</name>
<dbReference type="Proteomes" id="UP000033101">
    <property type="component" value="Chromosome"/>
</dbReference>
<dbReference type="RefSeq" id="WP_048140495.1">
    <property type="nucleotide sequence ID" value="NZ_BBCW01000008.1"/>
</dbReference>
<dbReference type="EMBL" id="CP009516">
    <property type="protein sequence ID" value="AKB79094.1"/>
    <property type="molecule type" value="Genomic_DNA"/>
</dbReference>
<dbReference type="PATRIC" id="fig|1434110.4.peg.3359"/>
<dbReference type="AlphaFoldDB" id="A0A0E3SBB1"/>
<dbReference type="KEGG" id="mhor:MSHOH_2611"/>
<evidence type="ECO:0000313" key="2">
    <source>
        <dbReference type="Proteomes" id="UP000033101"/>
    </source>
</evidence>
<accession>A0A0E3SBB1</accession>
<dbReference type="GeneID" id="24831907"/>
<reference evidence="1 2" key="1">
    <citation type="submission" date="2014-07" db="EMBL/GenBank/DDBJ databases">
        <title>Methanogenic archaea and the global carbon cycle.</title>
        <authorList>
            <person name="Henriksen J.R."/>
            <person name="Luke J."/>
            <person name="Reinhart S."/>
            <person name="Benedict M.N."/>
            <person name="Youngblut N.D."/>
            <person name="Metcalf M.E."/>
            <person name="Whitaker R.J."/>
            <person name="Metcalf W.W."/>
        </authorList>
    </citation>
    <scope>NUCLEOTIDE SEQUENCE [LARGE SCALE GENOMIC DNA]</scope>
    <source>
        <strain evidence="1 2">HB-1</strain>
    </source>
</reference>
<sequence>METDKKISLSYAPQKVKTEKSDNYREVTQDRVFAGIREGYFIYMIQSEVFDTNQLEDKDEGHFTDEVLVRVPPQQMVRMHKLFGQLIKNYENIYGEIRNLEQIASEKPDLFKDLSSKS</sequence>
<protein>
    <recommendedName>
        <fullName evidence="3">DUF3467 domain-containing protein</fullName>
    </recommendedName>
</protein>